<evidence type="ECO:0000256" key="1">
    <source>
        <dbReference type="SAM" id="MobiDB-lite"/>
    </source>
</evidence>
<comment type="caution">
    <text evidence="2">The sequence shown here is derived from an EMBL/GenBank/DDBJ whole genome shotgun (WGS) entry which is preliminary data.</text>
</comment>
<evidence type="ECO:0000313" key="2">
    <source>
        <dbReference type="EMBL" id="KJY00027.1"/>
    </source>
</evidence>
<gene>
    <name evidence="2" type="ORF">TI39_contig345g00040</name>
</gene>
<dbReference type="EMBL" id="LAFY01000337">
    <property type="protein sequence ID" value="KJY00027.1"/>
    <property type="molecule type" value="Genomic_DNA"/>
</dbReference>
<feature type="region of interest" description="Disordered" evidence="1">
    <location>
        <begin position="109"/>
        <end position="141"/>
    </location>
</feature>
<organism evidence="2 3">
    <name type="scientific">Zymoseptoria brevis</name>
    <dbReference type="NCBI Taxonomy" id="1047168"/>
    <lineage>
        <taxon>Eukaryota</taxon>
        <taxon>Fungi</taxon>
        <taxon>Dikarya</taxon>
        <taxon>Ascomycota</taxon>
        <taxon>Pezizomycotina</taxon>
        <taxon>Dothideomycetes</taxon>
        <taxon>Dothideomycetidae</taxon>
        <taxon>Mycosphaerellales</taxon>
        <taxon>Mycosphaerellaceae</taxon>
        <taxon>Zymoseptoria</taxon>
    </lineage>
</organism>
<dbReference type="AlphaFoldDB" id="A0A0F4GRJ9"/>
<proteinExistence type="predicted"/>
<accession>A0A0F4GRJ9</accession>
<evidence type="ECO:0000313" key="3">
    <source>
        <dbReference type="Proteomes" id="UP000033647"/>
    </source>
</evidence>
<sequence length="162" mass="18588">MLKQHVYEEHILRNYLGVLVFPGLSILGFLDQPEVGENDPHGKVVPSIEDSDYIPTRARRPARHASTQIGPRHGPFYRRIIITEDHEQQPDVENNDGIPGDDEHIVKVEEQEEEKDDRLAVKEERKVKSEEPADVKLEDQANVHTEERAMRSAVSQVRVKVE</sequence>
<dbReference type="Proteomes" id="UP000033647">
    <property type="component" value="Unassembled WGS sequence"/>
</dbReference>
<name>A0A0F4GRJ9_9PEZI</name>
<keyword evidence="3" id="KW-1185">Reference proteome</keyword>
<feature type="compositionally biased region" description="Basic and acidic residues" evidence="1">
    <location>
        <begin position="116"/>
        <end position="141"/>
    </location>
</feature>
<protein>
    <submittedName>
        <fullName evidence="2">Uncharacterized protein</fullName>
    </submittedName>
</protein>
<reference evidence="2 3" key="1">
    <citation type="submission" date="2015-03" db="EMBL/GenBank/DDBJ databases">
        <title>RNA-seq based gene annotation and comparative genomics of four Zymoseptoria species reveal species-specific pathogenicity related genes and transposable element activity.</title>
        <authorList>
            <person name="Grandaubert J."/>
            <person name="Bhattacharyya A."/>
            <person name="Stukenbrock E.H."/>
        </authorList>
    </citation>
    <scope>NUCLEOTIDE SEQUENCE [LARGE SCALE GENOMIC DNA]</scope>
    <source>
        <strain evidence="2 3">Zb18110</strain>
    </source>
</reference>